<feature type="domain" description="Snurportin-1 N-terminal" evidence="11">
    <location>
        <begin position="139"/>
        <end position="176"/>
    </location>
</feature>
<protein>
    <recommendedName>
        <fullName evidence="5">Snurportin-1</fullName>
    </recommendedName>
</protein>
<dbReference type="CDD" id="cd09232">
    <property type="entry name" value="Snurportin-1_C"/>
    <property type="match status" value="1"/>
</dbReference>
<keyword evidence="7" id="KW-0963">Cytoplasm</keyword>
<dbReference type="GO" id="GO:0005737">
    <property type="term" value="C:cytoplasm"/>
    <property type="evidence" value="ECO:0007669"/>
    <property type="project" value="UniProtKB-SubCell"/>
</dbReference>
<dbReference type="Pfam" id="PF21974">
    <property type="entry name" value="SPN1_m3Gcap_bd"/>
    <property type="match status" value="1"/>
</dbReference>
<dbReference type="GO" id="GO:0005634">
    <property type="term" value="C:nucleus"/>
    <property type="evidence" value="ECO:0007669"/>
    <property type="project" value="UniProtKB-SubCell"/>
</dbReference>
<comment type="similarity">
    <text evidence="4">Belongs to the snurportin family.</text>
</comment>
<dbReference type="AlphaFoldDB" id="A0A7R9CP24"/>
<dbReference type="GO" id="GO:0061015">
    <property type="term" value="P:snRNA import into nucleus"/>
    <property type="evidence" value="ECO:0007669"/>
    <property type="project" value="InterPro"/>
</dbReference>
<keyword evidence="8" id="KW-0694">RNA-binding</keyword>
<evidence type="ECO:0000256" key="7">
    <source>
        <dbReference type="ARBA" id="ARBA00022490"/>
    </source>
</evidence>
<evidence type="ECO:0000256" key="10">
    <source>
        <dbReference type="SAM" id="MobiDB-lite"/>
    </source>
</evidence>
<evidence type="ECO:0000259" key="11">
    <source>
        <dbReference type="Pfam" id="PF11538"/>
    </source>
</evidence>
<comment type="function">
    <text evidence="1">Functions as an U snRNP-specific nuclear import adapter. Involved in the trimethylguanosine (m3G)-cap-dependent nuclear import of U snRNPs. Binds specifically to the terminal m3G-cap U snRNAs.</text>
</comment>
<dbReference type="InterPro" id="IPR017336">
    <property type="entry name" value="Snurportin-1"/>
</dbReference>
<dbReference type="InterPro" id="IPR047857">
    <property type="entry name" value="Snurportin1_C"/>
</dbReference>
<feature type="region of interest" description="Disordered" evidence="10">
    <location>
        <begin position="131"/>
        <end position="164"/>
    </location>
</feature>
<proteinExistence type="inferred from homology"/>
<reference evidence="13" key="1">
    <citation type="submission" date="2020-11" db="EMBL/GenBank/DDBJ databases">
        <authorList>
            <person name="Tran Van P."/>
        </authorList>
    </citation>
    <scope>NUCLEOTIDE SEQUENCE</scope>
</reference>
<dbReference type="GO" id="GO:0003723">
    <property type="term" value="F:RNA binding"/>
    <property type="evidence" value="ECO:0007669"/>
    <property type="project" value="UniProtKB-KW"/>
</dbReference>
<keyword evidence="9" id="KW-0539">Nucleus</keyword>
<dbReference type="InterPro" id="IPR024721">
    <property type="entry name" value="Snurportin-1_N"/>
</dbReference>
<dbReference type="PANTHER" id="PTHR13403">
    <property type="entry name" value="SNURPORTIN1 RNUT1 PROTEIN RNA, U TRANSPORTER 1"/>
    <property type="match status" value="1"/>
</dbReference>
<evidence type="ECO:0000256" key="3">
    <source>
        <dbReference type="ARBA" id="ARBA00004496"/>
    </source>
</evidence>
<gene>
    <name evidence="13" type="ORF">TPSB3V08_LOCUS2442</name>
</gene>
<evidence type="ECO:0000313" key="13">
    <source>
        <dbReference type="EMBL" id="CAD7400051.1"/>
    </source>
</evidence>
<evidence type="ECO:0000256" key="8">
    <source>
        <dbReference type="ARBA" id="ARBA00022884"/>
    </source>
</evidence>
<dbReference type="SUPFAM" id="SSF56091">
    <property type="entry name" value="DNA ligase/mRNA capping enzyme, catalytic domain"/>
    <property type="match status" value="1"/>
</dbReference>
<accession>A0A7R9CP24</accession>
<feature type="compositionally biased region" description="Basic and acidic residues" evidence="10">
    <location>
        <begin position="155"/>
        <end position="164"/>
    </location>
</feature>
<evidence type="ECO:0000256" key="6">
    <source>
        <dbReference type="ARBA" id="ARBA00022448"/>
    </source>
</evidence>
<dbReference type="PANTHER" id="PTHR13403:SF6">
    <property type="entry name" value="SNURPORTIN-1"/>
    <property type="match status" value="1"/>
</dbReference>
<keyword evidence="6" id="KW-0813">Transport</keyword>
<evidence type="ECO:0000256" key="5">
    <source>
        <dbReference type="ARBA" id="ARBA00016034"/>
    </source>
</evidence>
<evidence type="ECO:0000256" key="4">
    <source>
        <dbReference type="ARBA" id="ARBA00007540"/>
    </source>
</evidence>
<dbReference type="Gene3D" id="3.30.470.30">
    <property type="entry name" value="DNA ligase/mRNA capping enzyme"/>
    <property type="match status" value="1"/>
</dbReference>
<feature type="domain" description="Snurportin-1 m3G cap-binding" evidence="12">
    <location>
        <begin position="195"/>
        <end position="368"/>
    </location>
</feature>
<dbReference type="Pfam" id="PF11538">
    <property type="entry name" value="Snurportin1"/>
    <property type="match status" value="1"/>
</dbReference>
<comment type="subcellular location">
    <subcellularLocation>
        <location evidence="3">Cytoplasm</location>
    </subcellularLocation>
    <subcellularLocation>
        <location evidence="2">Nucleus</location>
    </subcellularLocation>
</comment>
<evidence type="ECO:0000256" key="1">
    <source>
        <dbReference type="ARBA" id="ARBA00003975"/>
    </source>
</evidence>
<evidence type="ECO:0000259" key="12">
    <source>
        <dbReference type="Pfam" id="PF21974"/>
    </source>
</evidence>
<sequence length="436" mass="48969">MSHEGAYSSIADAPLSFPSSADIPQTITSSVDTPLTITPSADEPLSFASSADVSVADAIKAESSIADAIKTESSIADTIKAESSIVDTIMIDSSIVNSTMTDSAVSTSTNDSSAMDYISEEFKTSIAVKDTPDKTDPIHPRAADYKARNSSSSQEARRQKFLEEQKKNRNAKFDLGRDISTEENVQEVKRERYELMYSEWLIEVPENLAERWKMIPSPEGRRCLVLTKGSQGMTRSYSKYGRTMQSWKSRLPTATVLDCIWSDEDQTYYVLDVLVWGAHPLLDCETEFRFFWLETKFSETPELMRTYAGNKFRFVLLPRYTCSPDKVKEIMSTFPMFSHNTPPLDGLLFYHLEAGYTPGPSPLVGWLKAYMLPDVLNVPVASMYLDGKPQGCTVQEHISAEEEAMKLRAKKGNKKKKPVKMETDEPEITIDYLNDY</sequence>
<evidence type="ECO:0000256" key="2">
    <source>
        <dbReference type="ARBA" id="ARBA00004123"/>
    </source>
</evidence>
<name>A0A7R9CP24_TIMPO</name>
<dbReference type="EMBL" id="OD000967">
    <property type="protein sequence ID" value="CAD7400051.1"/>
    <property type="molecule type" value="Genomic_DNA"/>
</dbReference>
<evidence type="ECO:0000256" key="9">
    <source>
        <dbReference type="ARBA" id="ARBA00023242"/>
    </source>
</evidence>
<feature type="compositionally biased region" description="Basic and acidic residues" evidence="10">
    <location>
        <begin position="131"/>
        <end position="147"/>
    </location>
</feature>
<organism evidence="13">
    <name type="scientific">Timema poppense</name>
    <name type="common">Walking stick</name>
    <dbReference type="NCBI Taxonomy" id="170557"/>
    <lineage>
        <taxon>Eukaryota</taxon>
        <taxon>Metazoa</taxon>
        <taxon>Ecdysozoa</taxon>
        <taxon>Arthropoda</taxon>
        <taxon>Hexapoda</taxon>
        <taxon>Insecta</taxon>
        <taxon>Pterygota</taxon>
        <taxon>Neoptera</taxon>
        <taxon>Polyneoptera</taxon>
        <taxon>Phasmatodea</taxon>
        <taxon>Timematodea</taxon>
        <taxon>Timematoidea</taxon>
        <taxon>Timematidae</taxon>
        <taxon>Timema</taxon>
    </lineage>
</organism>